<accession>A0A9P3PR06</accession>
<dbReference type="InterPro" id="IPR001466">
    <property type="entry name" value="Beta-lactam-related"/>
</dbReference>
<evidence type="ECO:0000313" key="3">
    <source>
        <dbReference type="Proteomes" id="UP001063166"/>
    </source>
</evidence>
<reference evidence="2" key="1">
    <citation type="submission" date="2022-07" db="EMBL/GenBank/DDBJ databases">
        <title>The genome of Lyophyllum shimeji provides insight into the initial evolution of ectomycorrhizal fungal genome.</title>
        <authorList>
            <person name="Kobayashi Y."/>
            <person name="Shibata T."/>
            <person name="Hirakawa H."/>
            <person name="Shigenobu S."/>
            <person name="Nishiyama T."/>
            <person name="Yamada A."/>
            <person name="Hasebe M."/>
            <person name="Kawaguchi M."/>
        </authorList>
    </citation>
    <scope>NUCLEOTIDE SEQUENCE</scope>
    <source>
        <strain evidence="2">AT787</strain>
    </source>
</reference>
<dbReference type="SUPFAM" id="SSF56601">
    <property type="entry name" value="beta-lactamase/transpeptidase-like"/>
    <property type="match status" value="1"/>
</dbReference>
<organism evidence="2 3">
    <name type="scientific">Lyophyllum shimeji</name>
    <name type="common">Hon-shimeji</name>
    <name type="synonym">Tricholoma shimeji</name>
    <dbReference type="NCBI Taxonomy" id="47721"/>
    <lineage>
        <taxon>Eukaryota</taxon>
        <taxon>Fungi</taxon>
        <taxon>Dikarya</taxon>
        <taxon>Basidiomycota</taxon>
        <taxon>Agaricomycotina</taxon>
        <taxon>Agaricomycetes</taxon>
        <taxon>Agaricomycetidae</taxon>
        <taxon>Agaricales</taxon>
        <taxon>Tricholomatineae</taxon>
        <taxon>Lyophyllaceae</taxon>
        <taxon>Lyophyllum</taxon>
    </lineage>
</organism>
<keyword evidence="3" id="KW-1185">Reference proteome</keyword>
<name>A0A9P3PR06_LYOSH</name>
<dbReference type="EMBL" id="BRPK01000007">
    <property type="protein sequence ID" value="GLB39797.1"/>
    <property type="molecule type" value="Genomic_DNA"/>
</dbReference>
<sequence>MVNLTTQLKDRLQSIISEAVESKRTPGLVFGVATLDGEQFFAHAGDRVFGEPSAGPIGEDSVMWICSQTKMLASIATFQLVEAGKLRLDDVAAKYLPELANPVVLDKDPQLKQPSFRQPQTEITVRHLLNHSSGLDYGHKDRICEYHLPTVYTTAHEKLDPVRRFYELRRGLYPTQLLKFEPGTSFAYSYGPDSLGFIIERITGQSLEEYYKEHIFSPLGITSASFYLTPNLKQKSVPLVFRESDGKIVPWASQVPIIVQDPEQVHLHMSGVGLYCSMKDYLTILQHLLQIRAGTAVNPILSKASLDTFFQPTLTPLGVEELNDWSGKRGHQYSTALALWTVDEPGRRRKGSAGWYGWANTEYFIDPETGVALVFGSQIVPRQDPEVMKVFEQLEEAFYRGLEA</sequence>
<proteinExistence type="predicted"/>
<dbReference type="Gene3D" id="3.40.710.10">
    <property type="entry name" value="DD-peptidase/beta-lactamase superfamily"/>
    <property type="match status" value="1"/>
</dbReference>
<evidence type="ECO:0000313" key="2">
    <source>
        <dbReference type="EMBL" id="GLB39797.1"/>
    </source>
</evidence>
<feature type="domain" description="Beta-lactamase-related" evidence="1">
    <location>
        <begin position="13"/>
        <end position="383"/>
    </location>
</feature>
<dbReference type="PANTHER" id="PTHR43283">
    <property type="entry name" value="BETA-LACTAMASE-RELATED"/>
    <property type="match status" value="1"/>
</dbReference>
<protein>
    <submittedName>
        <fullName evidence="2">Beta-lactamase transpeptidase-like protein</fullName>
    </submittedName>
</protein>
<dbReference type="Pfam" id="PF00144">
    <property type="entry name" value="Beta-lactamase"/>
    <property type="match status" value="1"/>
</dbReference>
<gene>
    <name evidence="2" type="ORF">LshimejAT787_0703070</name>
</gene>
<dbReference type="AlphaFoldDB" id="A0A9P3PR06"/>
<dbReference type="InterPro" id="IPR012338">
    <property type="entry name" value="Beta-lactam/transpept-like"/>
</dbReference>
<dbReference type="Proteomes" id="UP001063166">
    <property type="component" value="Unassembled WGS sequence"/>
</dbReference>
<dbReference type="InterPro" id="IPR050789">
    <property type="entry name" value="Diverse_Enzym_Activities"/>
</dbReference>
<comment type="caution">
    <text evidence="2">The sequence shown here is derived from an EMBL/GenBank/DDBJ whole genome shotgun (WGS) entry which is preliminary data.</text>
</comment>
<dbReference type="PANTHER" id="PTHR43283:SF3">
    <property type="entry name" value="BETA-LACTAMASE FAMILY PROTEIN (AFU_ORTHOLOGUE AFUA_5G07500)"/>
    <property type="match status" value="1"/>
</dbReference>
<dbReference type="OrthoDB" id="428260at2759"/>
<evidence type="ECO:0000259" key="1">
    <source>
        <dbReference type="Pfam" id="PF00144"/>
    </source>
</evidence>